<dbReference type="PANTHER" id="PTHR42080">
    <property type="entry name" value="SRR1 DOMAIN-CONTAINING PROTEIN"/>
    <property type="match status" value="1"/>
</dbReference>
<evidence type="ECO:0000313" key="2">
    <source>
        <dbReference type="EMBL" id="KAH7083705.1"/>
    </source>
</evidence>
<proteinExistence type="predicted"/>
<evidence type="ECO:0000313" key="3">
    <source>
        <dbReference type="Proteomes" id="UP000813461"/>
    </source>
</evidence>
<dbReference type="PANTHER" id="PTHR42080:SF1">
    <property type="entry name" value="SRR1-LIKE DOMAIN-CONTAINING PROTEIN"/>
    <property type="match status" value="1"/>
</dbReference>
<evidence type="ECO:0000259" key="1">
    <source>
        <dbReference type="Pfam" id="PF07985"/>
    </source>
</evidence>
<accession>A0A8K0VX38</accession>
<dbReference type="Pfam" id="PF07985">
    <property type="entry name" value="SRR1"/>
    <property type="match status" value="1"/>
</dbReference>
<dbReference type="OrthoDB" id="5230585at2759"/>
<dbReference type="EMBL" id="JAGMVJ010000013">
    <property type="protein sequence ID" value="KAH7083705.1"/>
    <property type="molecule type" value="Genomic_DNA"/>
</dbReference>
<name>A0A8K0VX38_9PLEO</name>
<dbReference type="Proteomes" id="UP000813461">
    <property type="component" value="Unassembled WGS sequence"/>
</dbReference>
<dbReference type="InterPro" id="IPR012942">
    <property type="entry name" value="SRR1-like"/>
</dbReference>
<feature type="domain" description="SRR1-like" evidence="1">
    <location>
        <begin position="215"/>
        <end position="350"/>
    </location>
</feature>
<reference evidence="2" key="1">
    <citation type="journal article" date="2021" name="Nat. Commun.">
        <title>Genetic determinants of endophytism in the Arabidopsis root mycobiome.</title>
        <authorList>
            <person name="Mesny F."/>
            <person name="Miyauchi S."/>
            <person name="Thiergart T."/>
            <person name="Pickel B."/>
            <person name="Atanasova L."/>
            <person name="Karlsson M."/>
            <person name="Huettel B."/>
            <person name="Barry K.W."/>
            <person name="Haridas S."/>
            <person name="Chen C."/>
            <person name="Bauer D."/>
            <person name="Andreopoulos W."/>
            <person name="Pangilinan J."/>
            <person name="LaButti K."/>
            <person name="Riley R."/>
            <person name="Lipzen A."/>
            <person name="Clum A."/>
            <person name="Drula E."/>
            <person name="Henrissat B."/>
            <person name="Kohler A."/>
            <person name="Grigoriev I.V."/>
            <person name="Martin F.M."/>
            <person name="Hacquard S."/>
        </authorList>
    </citation>
    <scope>NUCLEOTIDE SEQUENCE</scope>
    <source>
        <strain evidence="2">MPI-SDFR-AT-0120</strain>
    </source>
</reference>
<organism evidence="2 3">
    <name type="scientific">Paraphoma chrysanthemicola</name>
    <dbReference type="NCBI Taxonomy" id="798071"/>
    <lineage>
        <taxon>Eukaryota</taxon>
        <taxon>Fungi</taxon>
        <taxon>Dikarya</taxon>
        <taxon>Ascomycota</taxon>
        <taxon>Pezizomycotina</taxon>
        <taxon>Dothideomycetes</taxon>
        <taxon>Pleosporomycetidae</taxon>
        <taxon>Pleosporales</taxon>
        <taxon>Pleosporineae</taxon>
        <taxon>Phaeosphaeriaceae</taxon>
        <taxon>Paraphoma</taxon>
    </lineage>
</organism>
<sequence>MASTCQTGNFYAALQSLTLEECDDESLTEEDEGVDSDFQLSHYEFDLLATEEQCVFRPVFTRELLQQIAADVAYIMPEQIKPKNQRGKGVIKNSQSNGLGMTVWQGIGKADSVTIHYLTRIEMLPTFRKRFGALHERTKLLRSLNKDMTEDEFINHVTTPYFIESFHRLPNTIHNNASLMHHWRIKLKRTQSLWIASSSCSHLLDIISRGASMLESPVTRIVCVGLGKLNVQPEWYQSAPQHMTVFSIAAALDKLNKARFKGCRDVEIIAQDPCYEEKDFILLQELAPTRITFAHDDPNTLLAIDENTLLVSAYLPTSMPLAQIVADLSADGKGKMKGPAMMLWDKMDDVRIERRWYCMRDRSSPGVARMLQGYVKWRRGFGALDERVEKNIRGKGKGRWRYWLEDMDLWVRRDVN</sequence>
<dbReference type="AlphaFoldDB" id="A0A8K0VX38"/>
<comment type="caution">
    <text evidence="2">The sequence shown here is derived from an EMBL/GenBank/DDBJ whole genome shotgun (WGS) entry which is preliminary data.</text>
</comment>
<protein>
    <recommendedName>
        <fullName evidence="1">SRR1-like domain-containing protein</fullName>
    </recommendedName>
</protein>
<gene>
    <name evidence="2" type="ORF">FB567DRAFT_604758</name>
</gene>
<keyword evidence="3" id="KW-1185">Reference proteome</keyword>